<evidence type="ECO:0000313" key="4">
    <source>
        <dbReference type="Proteomes" id="UP000794436"/>
    </source>
</evidence>
<feature type="region of interest" description="Disordered" evidence="1">
    <location>
        <begin position="592"/>
        <end position="683"/>
    </location>
</feature>
<feature type="signal peptide" evidence="2">
    <location>
        <begin position="1"/>
        <end position="21"/>
    </location>
</feature>
<dbReference type="OrthoDB" id="123818at2759"/>
<feature type="compositionally biased region" description="Low complexity" evidence="1">
    <location>
        <begin position="592"/>
        <end position="608"/>
    </location>
</feature>
<feature type="region of interest" description="Disordered" evidence="1">
    <location>
        <begin position="418"/>
        <end position="456"/>
    </location>
</feature>
<dbReference type="Proteomes" id="UP000794436">
    <property type="component" value="Unassembled WGS sequence"/>
</dbReference>
<accession>A0A8K1C8P7</accession>
<keyword evidence="4" id="KW-1185">Reference proteome</keyword>
<feature type="compositionally biased region" description="Polar residues" evidence="1">
    <location>
        <begin position="611"/>
        <end position="628"/>
    </location>
</feature>
<feature type="region of interest" description="Disordered" evidence="1">
    <location>
        <begin position="29"/>
        <end position="80"/>
    </location>
</feature>
<organism evidence="3 4">
    <name type="scientific">Pythium oligandrum</name>
    <name type="common">Mycoparasitic fungus</name>
    <dbReference type="NCBI Taxonomy" id="41045"/>
    <lineage>
        <taxon>Eukaryota</taxon>
        <taxon>Sar</taxon>
        <taxon>Stramenopiles</taxon>
        <taxon>Oomycota</taxon>
        <taxon>Peronosporomycetes</taxon>
        <taxon>Pythiales</taxon>
        <taxon>Pythiaceae</taxon>
        <taxon>Pythium</taxon>
    </lineage>
</organism>
<evidence type="ECO:0000256" key="2">
    <source>
        <dbReference type="SAM" id="SignalP"/>
    </source>
</evidence>
<sequence>MKLRNARIATAVLMLTSAAVAQDPEAMTIPSFDGSKAPPDGSWSGGGVRPDPTTIGPIDSSFSGDGATSGGFSGDTSAPYPATTMPPTFSSGSFDDGSDWWNGGEDEAGVVNAEIDIEGELAKKQPITYFFNATRGFHVSARSTPIEPGSCDYGFCVHIVFESDFGALYDFDAFVMDRYEARDPIESTSFEEDGPMPMILGRMASSQKAQLGINESEWRWNETRRTVWTLGGSDHEIDWTISLKQLYTLFPNYKDVEPLTAGPYYSDDTSDQVIIRLISALPSPYGSSVAMLPVIVNCTGSQLVDVNFTSMMLHPPPTAVANTSFDGSNELLVTVSLKRRRYGALPPWFQGQGMPICDLCSDLFPEPFSNCFEAKLGSVERLFVDLLAGNQSSIDLTPTGEACFLEISRGGWLNTTTVNAPPSASSSSSSSWGAAGSTGSSSGDGSGSTGISNVQTKSPVEVLKQTDAALRCFDESRCPIAGAGWKADGRVIDFNHQEAMTRIRFKEGSYNFYLNLGLETSDGFLQTFTSQVIQSDASEEEIEAVLLAAIPGSDGLALDLNVTKYDNLQEINAVNLFNAWLIEMFENATRWSGSSGSATASGSTEFGGSTDGSNVVHSNTESSTTSADGSPISGGSGSPESTTNPDQPPPLDPQPPPPLDRRSRRRLSTSDGSFQPQPPTLMPVPQPLYTVEIVVNNITVTPHVLDVYASVPVEWSFQDQNLSFDVEPLDLKQFEYVLPPSHVDLSWHDPYANTEDSDSLIYSDRICEECQIYRWQCFSDVDCRFGVSTYLLDALKPSRFANRTETLDASWETPRTTYHRVDITKVLQDAPKTGRSSVCDISYTRYEEELSTGKSKQVPPVYLHATPVRIDVNLNRNALLNVKFRGMSYYYVEDGSVHSLQRFLEKTLFSDEYSPRVDAIVERFNSTDGNSNRVSYRIVLDNFLGEIPVVWSNDGYSEATTTPWQLFIETKTSWKWALAWDFKTGAPAPRIQWPYLVEKILNPEFTGGFATTTNPQAICRQCMGEFLTCLWNPECAGVLRTKLASLVDSDTLLRDPWTRQDEYSFMTDVSTKFTELRNALSSSAGFQWANLVTCLSSHSCPVGYSDHTSASTPSTSDTANSTGVWIVSPQMPTVLRMQAKRIVTAVNGIRLGIYSPDSLKWIAMEDVIAFLRDLERYQNLRITVAIEWDPAIGMDRVTFMAATAEILNALIIGVDGGAVGDLVDGAVWFESPRPVLPSWQNFFYWFDVPNTWTDSGSSGSSSSSADVCYQCVPQFNACFRDAECWRSVSKVVLPLLQDRGMMPISNTWRADSSNQIFDADFGSLLRNVVLMDGQPLQPFSTPESWDLFTDVMRCLDQSKCDLNYMAGAVTPPATAYLPTYLHISDAIIYAGLYVDSSVAIAYEGSEWTYTENDGGSVNSLVAFLDSTLGTKGIATSVSLSVDDDGMNRYAIQLLKYLGRLPNFNLVNSGQVGTQEPHVIPMPWKVVFESVLLEPQWPKLVDLFSLTAELPTPTPSPTPSSAVNYDCTQCVSELKTCYDDYMCQFALTKTLIPGLQQLIPDTYTDGFFQSDFTWLIRAQLFPAAGNSATQQKIMRVLECSIRNSPCASAAGKVHLPFDTTQVNFPPSSLTLDVPLQAMMHIEYGDQKLDLANDGDGMFLAERIQEWLHLQNPELQIVVSWSPTKVEALMATRFQIMMLNWYTYPLPVTMSGDDPLSDSRKPSRESTWWLVFQSSSHLLRSAFDPWIQWLSKQPSS</sequence>
<keyword evidence="2" id="KW-0732">Signal</keyword>
<feature type="chain" id="PRO_5035447037" evidence="2">
    <location>
        <begin position="22"/>
        <end position="1754"/>
    </location>
</feature>
<feature type="compositionally biased region" description="Pro residues" evidence="1">
    <location>
        <begin position="646"/>
        <end position="658"/>
    </location>
</feature>
<gene>
    <name evidence="3" type="ORF">Poli38472_006894</name>
</gene>
<dbReference type="EMBL" id="SPLM01000110">
    <property type="protein sequence ID" value="TMW58749.1"/>
    <property type="molecule type" value="Genomic_DNA"/>
</dbReference>
<feature type="compositionally biased region" description="Low complexity" evidence="1">
    <location>
        <begin position="423"/>
        <end position="441"/>
    </location>
</feature>
<protein>
    <submittedName>
        <fullName evidence="3">Uncharacterized protein</fullName>
    </submittedName>
</protein>
<proteinExistence type="predicted"/>
<evidence type="ECO:0000256" key="1">
    <source>
        <dbReference type="SAM" id="MobiDB-lite"/>
    </source>
</evidence>
<name>A0A8K1C8P7_PYTOL</name>
<reference evidence="3" key="1">
    <citation type="submission" date="2019-03" db="EMBL/GenBank/DDBJ databases">
        <title>Long read genome sequence of the mycoparasitic Pythium oligandrum ATCC 38472 isolated from sugarbeet rhizosphere.</title>
        <authorList>
            <person name="Gaulin E."/>
        </authorList>
    </citation>
    <scope>NUCLEOTIDE SEQUENCE</scope>
    <source>
        <strain evidence="3">ATCC 38472_TT</strain>
    </source>
</reference>
<evidence type="ECO:0000313" key="3">
    <source>
        <dbReference type="EMBL" id="TMW58749.1"/>
    </source>
</evidence>
<comment type="caution">
    <text evidence="3">The sequence shown here is derived from an EMBL/GenBank/DDBJ whole genome shotgun (WGS) entry which is preliminary data.</text>
</comment>